<evidence type="ECO:0000256" key="1">
    <source>
        <dbReference type="SAM" id="MobiDB-lite"/>
    </source>
</evidence>
<organism evidence="2 3">
    <name type="scientific">Actinomadura algeriensis</name>
    <dbReference type="NCBI Taxonomy" id="1679523"/>
    <lineage>
        <taxon>Bacteria</taxon>
        <taxon>Bacillati</taxon>
        <taxon>Actinomycetota</taxon>
        <taxon>Actinomycetes</taxon>
        <taxon>Streptosporangiales</taxon>
        <taxon>Thermomonosporaceae</taxon>
        <taxon>Actinomadura</taxon>
    </lineage>
</organism>
<name>A0ABR9JIW0_9ACTN</name>
<dbReference type="RefSeq" id="WP_192757372.1">
    <property type="nucleotide sequence ID" value="NZ_JADBDZ010000001.1"/>
</dbReference>
<evidence type="ECO:0000313" key="3">
    <source>
        <dbReference type="Proteomes" id="UP000627838"/>
    </source>
</evidence>
<dbReference type="Proteomes" id="UP000627838">
    <property type="component" value="Unassembled WGS sequence"/>
</dbReference>
<proteinExistence type="predicted"/>
<accession>A0ABR9JIW0</accession>
<evidence type="ECO:0000313" key="2">
    <source>
        <dbReference type="EMBL" id="MBE1530358.1"/>
    </source>
</evidence>
<feature type="region of interest" description="Disordered" evidence="1">
    <location>
        <begin position="78"/>
        <end position="156"/>
    </location>
</feature>
<comment type="caution">
    <text evidence="2">The sequence shown here is derived from an EMBL/GenBank/DDBJ whole genome shotgun (WGS) entry which is preliminary data.</text>
</comment>
<protein>
    <submittedName>
        <fullName evidence="2">DNA-binding MarR family transcriptional regulator</fullName>
    </submittedName>
</protein>
<sequence length="294" mass="28721">MAAKKTTNTTAGNGPTGTENAVTGAAGVAVGARQLGAAGAVWDALTANPGATVATIAMGAGVSKSLAARTLANLEGEGRAVRERGGRDGGKRLPDAWNAVAPDTADPGTGTAATDEPDTAPADPDEDATGTTATDTAGADTTGTSTGNGDSAGAADAGMDSAAVAEARDALTAMSAAVTAALEALDGGDGAGAMVAIEGVYSGSGKARRLVRAAAVGRPRTGSGQPRSAPGEMRAKVAAHLTAHPEKEFTPHEIAKVIGHSAGAVSNALDRLAEAGEAELVCDRPRRFTTTAAR</sequence>
<dbReference type="InterPro" id="IPR036390">
    <property type="entry name" value="WH_DNA-bd_sf"/>
</dbReference>
<dbReference type="GO" id="GO:0003677">
    <property type="term" value="F:DNA binding"/>
    <property type="evidence" value="ECO:0007669"/>
    <property type="project" value="UniProtKB-KW"/>
</dbReference>
<dbReference type="SUPFAM" id="SSF46785">
    <property type="entry name" value="Winged helix' DNA-binding domain"/>
    <property type="match status" value="2"/>
</dbReference>
<feature type="compositionally biased region" description="Low complexity" evidence="1">
    <location>
        <begin position="101"/>
        <end position="114"/>
    </location>
</feature>
<reference evidence="2 3" key="1">
    <citation type="submission" date="2020-10" db="EMBL/GenBank/DDBJ databases">
        <title>Sequencing the genomes of 1000 actinobacteria strains.</title>
        <authorList>
            <person name="Klenk H.-P."/>
        </authorList>
    </citation>
    <scope>NUCLEOTIDE SEQUENCE [LARGE SCALE GENOMIC DNA]</scope>
    <source>
        <strain evidence="2 3">DSM 46744</strain>
    </source>
</reference>
<keyword evidence="2" id="KW-0238">DNA-binding</keyword>
<feature type="compositionally biased region" description="Acidic residues" evidence="1">
    <location>
        <begin position="115"/>
        <end position="128"/>
    </location>
</feature>
<keyword evidence="3" id="KW-1185">Reference proteome</keyword>
<gene>
    <name evidence="2" type="ORF">H4W34_000191</name>
</gene>
<feature type="compositionally biased region" description="Low complexity" evidence="1">
    <location>
        <begin position="129"/>
        <end position="156"/>
    </location>
</feature>
<feature type="compositionally biased region" description="Basic and acidic residues" evidence="1">
    <location>
        <begin position="78"/>
        <end position="94"/>
    </location>
</feature>
<dbReference type="EMBL" id="JADBDZ010000001">
    <property type="protein sequence ID" value="MBE1530358.1"/>
    <property type="molecule type" value="Genomic_DNA"/>
</dbReference>